<evidence type="ECO:0000256" key="6">
    <source>
        <dbReference type="SAM" id="MobiDB-lite"/>
    </source>
</evidence>
<organism evidence="8 9">
    <name type="scientific">Streptomyces durocortorensis</name>
    <dbReference type="NCBI Taxonomy" id="2811104"/>
    <lineage>
        <taxon>Bacteria</taxon>
        <taxon>Bacillati</taxon>
        <taxon>Actinomycetota</taxon>
        <taxon>Actinomycetes</taxon>
        <taxon>Kitasatosporales</taxon>
        <taxon>Streptomycetaceae</taxon>
        <taxon>Streptomyces</taxon>
    </lineage>
</organism>
<dbReference type="SUPFAM" id="SSF50022">
    <property type="entry name" value="ISP domain"/>
    <property type="match status" value="1"/>
</dbReference>
<feature type="domain" description="Rieske" evidence="7">
    <location>
        <begin position="64"/>
        <end position="140"/>
    </location>
</feature>
<proteinExistence type="predicted"/>
<evidence type="ECO:0000256" key="4">
    <source>
        <dbReference type="ARBA" id="ARBA00023004"/>
    </source>
</evidence>
<dbReference type="PROSITE" id="PS51296">
    <property type="entry name" value="RIESKE"/>
    <property type="match status" value="1"/>
</dbReference>
<dbReference type="EMBL" id="CP134500">
    <property type="protein sequence ID" value="WNF25486.1"/>
    <property type="molecule type" value="Genomic_DNA"/>
</dbReference>
<evidence type="ECO:0000256" key="3">
    <source>
        <dbReference type="ARBA" id="ARBA00023002"/>
    </source>
</evidence>
<evidence type="ECO:0000256" key="5">
    <source>
        <dbReference type="ARBA" id="ARBA00023014"/>
    </source>
</evidence>
<keyword evidence="2" id="KW-0479">Metal-binding</keyword>
<evidence type="ECO:0000259" key="7">
    <source>
        <dbReference type="PROSITE" id="PS51296"/>
    </source>
</evidence>
<keyword evidence="4" id="KW-0408">Iron</keyword>
<sequence>MNTQRSAGHTDCHDTDGTSVGACCSPPRAGLKRPAEMSRSTDLPGFGDAEGGLVDGGAFTDAELYRGERGRVFARIRACLDSCPHRGTLVCRADLGSIRDRTCTHHGWSYDLADALVNVPKRSVRPESFDTHAWDPAGVLYVESLHQSIFGTRNPEPVPLREPPGDAAWYREAMFDHDDQGTVVVGGVREREWGDNGKPAPRGLGQSPSPRSRSSAAASCLGGVAGRSPS</sequence>
<feature type="compositionally biased region" description="Low complexity" evidence="6">
    <location>
        <begin position="207"/>
        <end position="219"/>
    </location>
</feature>
<keyword evidence="5" id="KW-0411">Iron-sulfur</keyword>
<keyword evidence="9" id="KW-1185">Reference proteome</keyword>
<evidence type="ECO:0000313" key="8">
    <source>
        <dbReference type="EMBL" id="WNF25486.1"/>
    </source>
</evidence>
<keyword evidence="1" id="KW-0001">2Fe-2S</keyword>
<dbReference type="InterPro" id="IPR036922">
    <property type="entry name" value="Rieske_2Fe-2S_sf"/>
</dbReference>
<reference evidence="8 9" key="1">
    <citation type="submission" date="2023-09" db="EMBL/GenBank/DDBJ databases">
        <title>Genome completion map analysis of the actinomycetes C11-1.</title>
        <authorList>
            <person name="Qin P."/>
            <person name="Guan P."/>
        </authorList>
    </citation>
    <scope>NUCLEOTIDE SEQUENCE [LARGE SCALE GENOMIC DNA]</scope>
    <source>
        <strain evidence="8 9">C11-1</strain>
    </source>
</reference>
<protein>
    <submittedName>
        <fullName evidence="8">Rieske 2Fe-2S domain-containing protein</fullName>
    </submittedName>
</protein>
<keyword evidence="3" id="KW-0560">Oxidoreductase</keyword>
<evidence type="ECO:0000256" key="1">
    <source>
        <dbReference type="ARBA" id="ARBA00022714"/>
    </source>
</evidence>
<dbReference type="InterPro" id="IPR001663">
    <property type="entry name" value="Rng_hydr_dOase-A"/>
</dbReference>
<name>A0ABY9VWW3_9ACTN</name>
<gene>
    <name evidence="8" type="ORF">RI138_00955</name>
</gene>
<dbReference type="InterPro" id="IPR017941">
    <property type="entry name" value="Rieske_2Fe-2S"/>
</dbReference>
<dbReference type="PRINTS" id="PR00090">
    <property type="entry name" value="RNGDIOXGNASE"/>
</dbReference>
<feature type="region of interest" description="Disordered" evidence="6">
    <location>
        <begin position="188"/>
        <end position="230"/>
    </location>
</feature>
<dbReference type="Pfam" id="PF00355">
    <property type="entry name" value="Rieske"/>
    <property type="match status" value="1"/>
</dbReference>
<dbReference type="Gene3D" id="2.102.10.10">
    <property type="entry name" value="Rieske [2Fe-2S] iron-sulphur domain"/>
    <property type="match status" value="1"/>
</dbReference>
<evidence type="ECO:0000256" key="2">
    <source>
        <dbReference type="ARBA" id="ARBA00022723"/>
    </source>
</evidence>
<dbReference type="Proteomes" id="UP001303236">
    <property type="component" value="Chromosome"/>
</dbReference>
<accession>A0ABY9VWW3</accession>
<evidence type="ECO:0000313" key="9">
    <source>
        <dbReference type="Proteomes" id="UP001303236"/>
    </source>
</evidence>